<evidence type="ECO:0000256" key="1">
    <source>
        <dbReference type="SAM" id="SignalP"/>
    </source>
</evidence>
<evidence type="ECO:0000313" key="3">
    <source>
        <dbReference type="Proteomes" id="UP001168972"/>
    </source>
</evidence>
<organism evidence="2 3">
    <name type="scientific">Microctonus hyperodae</name>
    <name type="common">Parasitoid wasp</name>
    <dbReference type="NCBI Taxonomy" id="165561"/>
    <lineage>
        <taxon>Eukaryota</taxon>
        <taxon>Metazoa</taxon>
        <taxon>Ecdysozoa</taxon>
        <taxon>Arthropoda</taxon>
        <taxon>Hexapoda</taxon>
        <taxon>Insecta</taxon>
        <taxon>Pterygota</taxon>
        <taxon>Neoptera</taxon>
        <taxon>Endopterygota</taxon>
        <taxon>Hymenoptera</taxon>
        <taxon>Apocrita</taxon>
        <taxon>Ichneumonoidea</taxon>
        <taxon>Braconidae</taxon>
        <taxon>Euphorinae</taxon>
        <taxon>Microctonus</taxon>
    </lineage>
</organism>
<accession>A0AA39KJ83</accession>
<gene>
    <name evidence="2" type="ORF">PV327_007139</name>
</gene>
<keyword evidence="3" id="KW-1185">Reference proteome</keyword>
<name>A0AA39KJ83_MICHY</name>
<dbReference type="EMBL" id="JAQQBR010001833">
    <property type="protein sequence ID" value="KAK0163464.1"/>
    <property type="molecule type" value="Genomic_DNA"/>
</dbReference>
<reference evidence="2" key="1">
    <citation type="journal article" date="2023" name="bioRxiv">
        <title>Scaffold-level genome assemblies of two parasitoid biocontrol wasps reveal the parthenogenesis mechanism and an associated novel virus.</title>
        <authorList>
            <person name="Inwood S."/>
            <person name="Skelly J."/>
            <person name="Guhlin J."/>
            <person name="Harrop T."/>
            <person name="Goldson S."/>
            <person name="Dearden P."/>
        </authorList>
    </citation>
    <scope>NUCLEOTIDE SEQUENCE</scope>
    <source>
        <strain evidence="2">Lincoln</strain>
        <tissue evidence="2">Whole body</tissue>
    </source>
</reference>
<dbReference type="AlphaFoldDB" id="A0AA39KJ83"/>
<feature type="signal peptide" evidence="1">
    <location>
        <begin position="1"/>
        <end position="18"/>
    </location>
</feature>
<proteinExistence type="predicted"/>
<comment type="caution">
    <text evidence="2">The sequence shown here is derived from an EMBL/GenBank/DDBJ whole genome shotgun (WGS) entry which is preliminary data.</text>
</comment>
<reference evidence="2" key="2">
    <citation type="submission" date="2023-03" db="EMBL/GenBank/DDBJ databases">
        <authorList>
            <person name="Inwood S.N."/>
            <person name="Skelly J.G."/>
            <person name="Guhlin J."/>
            <person name="Harrop T.W.R."/>
            <person name="Goldson S.G."/>
            <person name="Dearden P.K."/>
        </authorList>
    </citation>
    <scope>NUCLEOTIDE SEQUENCE</scope>
    <source>
        <strain evidence="2">Lincoln</strain>
        <tissue evidence="2">Whole body</tissue>
    </source>
</reference>
<evidence type="ECO:0000313" key="2">
    <source>
        <dbReference type="EMBL" id="KAK0163464.1"/>
    </source>
</evidence>
<dbReference type="Proteomes" id="UP001168972">
    <property type="component" value="Unassembled WGS sequence"/>
</dbReference>
<sequence length="161" mass="16575">MNALWICMIFALASPIFAEEISEVKKQEKRGVIGLGYGNAHGLGYGGNYLGGHGYGYGYNGAVGHGLGLGHGIGHGYVSAPSYASLNHAVVAPAISHSSYPAALSHHGYTGYSHGYQLPLYHAPLRVGYAGLGHSGIAHTGIAHTGAHIGHGLGYGLANAW</sequence>
<feature type="chain" id="PRO_5041452682" evidence="1">
    <location>
        <begin position="19"/>
        <end position="161"/>
    </location>
</feature>
<protein>
    <submittedName>
        <fullName evidence="2">Uncharacterized protein</fullName>
    </submittedName>
</protein>
<keyword evidence="1" id="KW-0732">Signal</keyword>